<proteinExistence type="predicted"/>
<dbReference type="PANTHER" id="PTHR33630">
    <property type="entry name" value="CUTINASE RV1984C-RELATED-RELATED"/>
    <property type="match status" value="1"/>
</dbReference>
<dbReference type="PROSITE" id="PS51257">
    <property type="entry name" value="PROKAR_LIPOPROTEIN"/>
    <property type="match status" value="1"/>
</dbReference>
<dbReference type="PANTHER" id="PTHR33630:SF9">
    <property type="entry name" value="CUTINASE 4"/>
    <property type="match status" value="1"/>
</dbReference>
<dbReference type="Gene3D" id="3.40.50.1820">
    <property type="entry name" value="alpha/beta hydrolase"/>
    <property type="match status" value="1"/>
</dbReference>
<dbReference type="InterPro" id="IPR000675">
    <property type="entry name" value="Cutinase/axe"/>
</dbReference>
<dbReference type="AlphaFoldDB" id="A0AAJ0FZQ5"/>
<dbReference type="SUPFAM" id="SSF53474">
    <property type="entry name" value="alpha/beta-Hydrolases"/>
    <property type="match status" value="1"/>
</dbReference>
<feature type="chain" id="PRO_5042572859" description="Cutinase" evidence="3">
    <location>
        <begin position="18"/>
        <end position="232"/>
    </location>
</feature>
<dbReference type="EMBL" id="JASWJB010000068">
    <property type="protein sequence ID" value="KAK2601861.1"/>
    <property type="molecule type" value="Genomic_DNA"/>
</dbReference>
<evidence type="ECO:0000313" key="4">
    <source>
        <dbReference type="EMBL" id="KAK2601861.1"/>
    </source>
</evidence>
<evidence type="ECO:0008006" key="6">
    <source>
        <dbReference type="Google" id="ProtNLM"/>
    </source>
</evidence>
<sequence length="232" mass="25057">MLKSLLLTILSISSCAAHPLLERQNANACHDYVLVSARGTYEPQGPSVGFQDAVNNTLRSIQNGIEYDVVYPAAEDQQGTDIGAKDVLNFIQQGNQACPQQKYVLLGYSQGATVCLMALKQLASQPAADTIDAIALIGNPYQQKDKCYTLDQNGGPSTRGRDGVLTSQDPTLGDLTVWDDKEKVLNVCYTGDLVCNGISNDTNFENHLQYGFSPPVQSLLSRFLAAKIKPAA</sequence>
<organism evidence="4 5">
    <name type="scientific">Conoideocrella luteorostrata</name>
    <dbReference type="NCBI Taxonomy" id="1105319"/>
    <lineage>
        <taxon>Eukaryota</taxon>
        <taxon>Fungi</taxon>
        <taxon>Dikarya</taxon>
        <taxon>Ascomycota</taxon>
        <taxon>Pezizomycotina</taxon>
        <taxon>Sordariomycetes</taxon>
        <taxon>Hypocreomycetidae</taxon>
        <taxon>Hypocreales</taxon>
        <taxon>Clavicipitaceae</taxon>
        <taxon>Conoideocrella</taxon>
    </lineage>
</organism>
<accession>A0AAJ0FZQ5</accession>
<gene>
    <name evidence="4" type="ORF">QQS21_004547</name>
</gene>
<evidence type="ECO:0000256" key="2">
    <source>
        <dbReference type="ARBA" id="ARBA00023157"/>
    </source>
</evidence>
<dbReference type="SMART" id="SM01110">
    <property type="entry name" value="Cutinase"/>
    <property type="match status" value="1"/>
</dbReference>
<dbReference type="Proteomes" id="UP001251528">
    <property type="component" value="Unassembled WGS sequence"/>
</dbReference>
<evidence type="ECO:0000313" key="5">
    <source>
        <dbReference type="Proteomes" id="UP001251528"/>
    </source>
</evidence>
<dbReference type="GO" id="GO:0052689">
    <property type="term" value="F:carboxylic ester hydrolase activity"/>
    <property type="evidence" value="ECO:0007669"/>
    <property type="project" value="UniProtKB-ARBA"/>
</dbReference>
<feature type="signal peptide" evidence="3">
    <location>
        <begin position="1"/>
        <end position="17"/>
    </location>
</feature>
<name>A0AAJ0FZQ5_9HYPO</name>
<keyword evidence="1" id="KW-0378">Hydrolase</keyword>
<keyword evidence="5" id="KW-1185">Reference proteome</keyword>
<keyword evidence="2" id="KW-1015">Disulfide bond</keyword>
<protein>
    <recommendedName>
        <fullName evidence="6">Cutinase</fullName>
    </recommendedName>
</protein>
<evidence type="ECO:0000256" key="1">
    <source>
        <dbReference type="ARBA" id="ARBA00022801"/>
    </source>
</evidence>
<evidence type="ECO:0000256" key="3">
    <source>
        <dbReference type="SAM" id="SignalP"/>
    </source>
</evidence>
<reference evidence="4" key="1">
    <citation type="submission" date="2023-06" db="EMBL/GenBank/DDBJ databases">
        <title>Conoideocrella luteorostrata (Hypocreales: Clavicipitaceae), a potential biocontrol fungus for elongate hemlock scale in United States Christmas tree production areas.</title>
        <authorList>
            <person name="Barrett H."/>
            <person name="Lovett B."/>
            <person name="Macias A.M."/>
            <person name="Stajich J.E."/>
            <person name="Kasson M.T."/>
        </authorList>
    </citation>
    <scope>NUCLEOTIDE SEQUENCE</scope>
    <source>
        <strain evidence="4">ARSEF 14590</strain>
    </source>
</reference>
<dbReference type="InterPro" id="IPR029058">
    <property type="entry name" value="AB_hydrolase_fold"/>
</dbReference>
<keyword evidence="3" id="KW-0732">Signal</keyword>
<comment type="caution">
    <text evidence="4">The sequence shown here is derived from an EMBL/GenBank/DDBJ whole genome shotgun (WGS) entry which is preliminary data.</text>
</comment>
<dbReference type="Pfam" id="PF01083">
    <property type="entry name" value="Cutinase"/>
    <property type="match status" value="1"/>
</dbReference>